<dbReference type="Pfam" id="PF02775">
    <property type="entry name" value="TPP_enzyme_C"/>
    <property type="match status" value="1"/>
</dbReference>
<feature type="domain" description="Thiamine pyrophosphate enzyme central" evidence="4">
    <location>
        <begin position="194"/>
        <end position="319"/>
    </location>
</feature>
<dbReference type="KEGG" id="sarm:DVA86_07725"/>
<dbReference type="CDD" id="cd02014">
    <property type="entry name" value="TPP_POX"/>
    <property type="match status" value="1"/>
</dbReference>
<dbReference type="InterPro" id="IPR029061">
    <property type="entry name" value="THDP-binding"/>
</dbReference>
<dbReference type="PANTHER" id="PTHR42981:SF2">
    <property type="entry name" value="PYRUVATE DEHYDROGENASE [UBIQUINONE]"/>
    <property type="match status" value="1"/>
</dbReference>
<keyword evidence="8" id="KW-1185">Reference proteome</keyword>
<dbReference type="SUPFAM" id="SSF52467">
    <property type="entry name" value="DHS-like NAD/FAD-binding domain"/>
    <property type="match status" value="1"/>
</dbReference>
<comment type="similarity">
    <text evidence="1 3">Belongs to the TPP enzyme family.</text>
</comment>
<dbReference type="GO" id="GO:0030976">
    <property type="term" value="F:thiamine pyrophosphate binding"/>
    <property type="evidence" value="ECO:0007669"/>
    <property type="project" value="InterPro"/>
</dbReference>
<dbReference type="GO" id="GO:0003824">
    <property type="term" value="F:catalytic activity"/>
    <property type="evidence" value="ECO:0007669"/>
    <property type="project" value="InterPro"/>
</dbReference>
<dbReference type="InterPro" id="IPR047212">
    <property type="entry name" value="TPP_POXB-like"/>
</dbReference>
<keyword evidence="7" id="KW-0670">Pyruvate</keyword>
<evidence type="ECO:0000256" key="2">
    <source>
        <dbReference type="ARBA" id="ARBA00023052"/>
    </source>
</evidence>
<evidence type="ECO:0000256" key="1">
    <source>
        <dbReference type="ARBA" id="ARBA00007812"/>
    </source>
</evidence>
<dbReference type="Proteomes" id="UP000254425">
    <property type="component" value="Chromosome"/>
</dbReference>
<accession>A0A345XLN9</accession>
<proteinExistence type="inferred from homology"/>
<dbReference type="RefSeq" id="WP_208876841.1">
    <property type="nucleotide sequence ID" value="NZ_CP031320.1"/>
</dbReference>
<dbReference type="GO" id="GO:0000287">
    <property type="term" value="F:magnesium ion binding"/>
    <property type="evidence" value="ECO:0007669"/>
    <property type="project" value="InterPro"/>
</dbReference>
<dbReference type="CDD" id="cd07039">
    <property type="entry name" value="TPP_PYR_POX"/>
    <property type="match status" value="1"/>
</dbReference>
<feature type="domain" description="Thiamine pyrophosphate enzyme TPP-binding" evidence="5">
    <location>
        <begin position="383"/>
        <end position="528"/>
    </location>
</feature>
<name>A0A345XLN9_9ACTN</name>
<dbReference type="Gene3D" id="3.40.50.970">
    <property type="match status" value="2"/>
</dbReference>
<dbReference type="Pfam" id="PF02776">
    <property type="entry name" value="TPP_enzyme_N"/>
    <property type="match status" value="1"/>
</dbReference>
<evidence type="ECO:0000259" key="4">
    <source>
        <dbReference type="Pfam" id="PF00205"/>
    </source>
</evidence>
<evidence type="ECO:0000313" key="8">
    <source>
        <dbReference type="Proteomes" id="UP000254425"/>
    </source>
</evidence>
<organism evidence="7 8">
    <name type="scientific">Streptomyces armeniacus</name>
    <dbReference type="NCBI Taxonomy" id="83291"/>
    <lineage>
        <taxon>Bacteria</taxon>
        <taxon>Bacillati</taxon>
        <taxon>Actinomycetota</taxon>
        <taxon>Actinomycetes</taxon>
        <taxon>Kitasatosporales</taxon>
        <taxon>Streptomycetaceae</taxon>
        <taxon>Streptomyces</taxon>
    </lineage>
</organism>
<sequence>MAAAKVADQLVQVLIQSGVQRVYGVVGDSLNPFVDAIRRSDGALRWIHVRNEEAAAFAAAAEAQITGRLAVCAGSCGPGNTHLVQGLYDAHRSGAPVLAIASHIPTTQIGTGFFQETHPEKLFSEAADWCELLSQPEQMPRLARIAAQHALGGSTVSVLVLPGDIGEKPAPNPTGRTVPTPACGTVTPAPHAVRDLARLLNDARTVTLFCGAGVRGAHSQVMRLADTLKAPVGHTLRGKEWIQYDSPYDVGMIGLLGYGACHDAVHDADLLLMLGTDFPYDAFLPQAKTVQVDHDARRLGRRTPLELAVHGDVGATLDAVQPLLEPAADRRFLDTMLRRHERALTTAVDAYTRNVDHHVPIHPEYAASILDELAADDAVFTVDTGMNNVWAARYLTPNGRRRVIGSFSHGTMANALPHAVGAAFTDRSRQVVSLSGDGGLAMLLGELLTVRQHDLQVKTVVFNNASLGMVRLEMMVDGLPAYETDHAAVDYSAIARGIGIPAWRVEQPSGIRDALSEAFERPGPAVVELITDPNALSVPSHITFGQVKGFALAAGRTVLDGGVGTMLDLARANLRNIPRP</sequence>
<dbReference type="AlphaFoldDB" id="A0A345XLN9"/>
<dbReference type="NCBIfam" id="NF005114">
    <property type="entry name" value="PRK06546.1"/>
    <property type="match status" value="1"/>
</dbReference>
<gene>
    <name evidence="7" type="ORF">DVA86_07725</name>
</gene>
<dbReference type="InterPro" id="IPR012001">
    <property type="entry name" value="Thiamin_PyroP_enz_TPP-bd_dom"/>
</dbReference>
<dbReference type="EMBL" id="CP031320">
    <property type="protein sequence ID" value="AXK32555.1"/>
    <property type="molecule type" value="Genomic_DNA"/>
</dbReference>
<dbReference type="SUPFAM" id="SSF52518">
    <property type="entry name" value="Thiamin diphosphate-binding fold (THDP-binding)"/>
    <property type="match status" value="2"/>
</dbReference>
<keyword evidence="2 3" id="KW-0786">Thiamine pyrophosphate</keyword>
<protein>
    <submittedName>
        <fullName evidence="7">Pyruvate dehydrogenase</fullName>
    </submittedName>
</protein>
<dbReference type="Pfam" id="PF00205">
    <property type="entry name" value="TPP_enzyme_M"/>
    <property type="match status" value="1"/>
</dbReference>
<dbReference type="InterPro" id="IPR047210">
    <property type="entry name" value="TPP_PYR_POXB-like"/>
</dbReference>
<evidence type="ECO:0000313" key="7">
    <source>
        <dbReference type="EMBL" id="AXK32555.1"/>
    </source>
</evidence>
<dbReference type="InterPro" id="IPR047211">
    <property type="entry name" value="POXB-like"/>
</dbReference>
<evidence type="ECO:0000259" key="6">
    <source>
        <dbReference type="Pfam" id="PF02776"/>
    </source>
</evidence>
<dbReference type="InterPro" id="IPR012000">
    <property type="entry name" value="Thiamin_PyroP_enz_cen_dom"/>
</dbReference>
<dbReference type="InterPro" id="IPR029035">
    <property type="entry name" value="DHS-like_NAD/FAD-binding_dom"/>
</dbReference>
<dbReference type="InterPro" id="IPR011766">
    <property type="entry name" value="TPP_enzyme_TPP-bd"/>
</dbReference>
<dbReference type="Gene3D" id="3.40.50.1220">
    <property type="entry name" value="TPP-binding domain"/>
    <property type="match status" value="1"/>
</dbReference>
<evidence type="ECO:0000259" key="5">
    <source>
        <dbReference type="Pfam" id="PF02775"/>
    </source>
</evidence>
<dbReference type="PANTHER" id="PTHR42981">
    <property type="entry name" value="PYRUVATE DEHYDROGENASE [UBIQUINONE]"/>
    <property type="match status" value="1"/>
</dbReference>
<evidence type="ECO:0000256" key="3">
    <source>
        <dbReference type="RuleBase" id="RU362132"/>
    </source>
</evidence>
<reference evidence="7 8" key="1">
    <citation type="submission" date="2018-07" db="EMBL/GenBank/DDBJ databases">
        <title>Draft genome of the type strain Streptomyces armeniacus ATCC 15676.</title>
        <authorList>
            <person name="Labana P."/>
            <person name="Gosse J.T."/>
            <person name="Boddy C.N."/>
        </authorList>
    </citation>
    <scope>NUCLEOTIDE SEQUENCE [LARGE SCALE GENOMIC DNA]</scope>
    <source>
        <strain evidence="7 8">ATCC 15676</strain>
    </source>
</reference>
<feature type="domain" description="Thiamine pyrophosphate enzyme N-terminal TPP-binding" evidence="6">
    <location>
        <begin position="5"/>
        <end position="117"/>
    </location>
</feature>